<organism evidence="1 2">
    <name type="scientific">Splendidivirga corallicola</name>
    <dbReference type="NCBI Taxonomy" id="3051826"/>
    <lineage>
        <taxon>Bacteria</taxon>
        <taxon>Pseudomonadati</taxon>
        <taxon>Bacteroidota</taxon>
        <taxon>Cytophagia</taxon>
        <taxon>Cytophagales</taxon>
        <taxon>Splendidivirgaceae</taxon>
        <taxon>Splendidivirga</taxon>
    </lineage>
</organism>
<dbReference type="EMBL" id="JAUJEA010000009">
    <property type="protein sequence ID" value="MDN5203924.1"/>
    <property type="molecule type" value="Genomic_DNA"/>
</dbReference>
<evidence type="ECO:0000313" key="1">
    <source>
        <dbReference type="EMBL" id="MDN5203924.1"/>
    </source>
</evidence>
<dbReference type="Proteomes" id="UP001172082">
    <property type="component" value="Unassembled WGS sequence"/>
</dbReference>
<dbReference type="SUPFAM" id="SSF55008">
    <property type="entry name" value="HMA, heavy metal-associated domain"/>
    <property type="match status" value="1"/>
</dbReference>
<evidence type="ECO:0000313" key="2">
    <source>
        <dbReference type="Proteomes" id="UP001172082"/>
    </source>
</evidence>
<evidence type="ECO:0008006" key="3">
    <source>
        <dbReference type="Google" id="ProtNLM"/>
    </source>
</evidence>
<dbReference type="InterPro" id="IPR036163">
    <property type="entry name" value="HMA_dom_sf"/>
</dbReference>
<reference evidence="1" key="1">
    <citation type="submission" date="2023-06" db="EMBL/GenBank/DDBJ databases">
        <title>Genomic of Parafulvivirga corallium.</title>
        <authorList>
            <person name="Wang G."/>
        </authorList>
    </citation>
    <scope>NUCLEOTIDE SEQUENCE</scope>
    <source>
        <strain evidence="1">BMA10</strain>
    </source>
</reference>
<keyword evidence="2" id="KW-1185">Reference proteome</keyword>
<accession>A0ABT8KUT8</accession>
<proteinExistence type="predicted"/>
<sequence length="82" mass="9405">MEPKIIPPGDTGMIFTTDIECLQEFRTIKEKLIELDGVSEIFFNMDVFPSEIKIHTSKTIDIDVIEQMVFTCGYHLIPKTVI</sequence>
<gene>
    <name evidence="1" type="ORF">QQ008_21205</name>
</gene>
<comment type="caution">
    <text evidence="1">The sequence shown here is derived from an EMBL/GenBank/DDBJ whole genome shotgun (WGS) entry which is preliminary data.</text>
</comment>
<dbReference type="RefSeq" id="WP_346753948.1">
    <property type="nucleotide sequence ID" value="NZ_JAUJEA010000009.1"/>
</dbReference>
<name>A0ABT8KUT8_9BACT</name>
<protein>
    <recommendedName>
        <fullName evidence="3">HMA domain-containing protein</fullName>
    </recommendedName>
</protein>